<dbReference type="AlphaFoldDB" id="A0A0U1CU60"/>
<evidence type="ECO:0000313" key="1">
    <source>
        <dbReference type="EMBL" id="CQD02063.1"/>
    </source>
</evidence>
<dbReference type="Proteomes" id="UP000199601">
    <property type="component" value="Unassembled WGS sequence"/>
</dbReference>
<evidence type="ECO:0008006" key="3">
    <source>
        <dbReference type="Google" id="ProtNLM"/>
    </source>
</evidence>
<gene>
    <name evidence="1" type="ORF">BN000_00116</name>
</gene>
<sequence>MPKLFLPDNTVLINFAIIRRMDLLGELLNGRGGWCLSIARECRKSQAYHADLDQAGVIFGTPLIPDPTENLHAHILRESMASPGEPATQHLGEAETIAIIDGRQLDAFFLTDDAGARALAHRHHITVVTTWDLLRLAHTTTKVTQPVLTGYLRTLAAAGRGRPPGVTTFNDLTGWLPSLE</sequence>
<dbReference type="RefSeq" id="WP_062886465.1">
    <property type="nucleotide sequence ID" value="NZ_CTEC01000001.1"/>
</dbReference>
<proteinExistence type="predicted"/>
<evidence type="ECO:0000313" key="2">
    <source>
        <dbReference type="Proteomes" id="UP000199601"/>
    </source>
</evidence>
<dbReference type="EMBL" id="CTEC01000001">
    <property type="protein sequence ID" value="CQD02063.1"/>
    <property type="molecule type" value="Genomic_DNA"/>
</dbReference>
<organism evidence="1 2">
    <name type="scientific">Mycobacterium europaeum</name>
    <dbReference type="NCBI Taxonomy" id="761804"/>
    <lineage>
        <taxon>Bacteria</taxon>
        <taxon>Bacillati</taxon>
        <taxon>Actinomycetota</taxon>
        <taxon>Actinomycetes</taxon>
        <taxon>Mycobacteriales</taxon>
        <taxon>Mycobacteriaceae</taxon>
        <taxon>Mycobacterium</taxon>
        <taxon>Mycobacterium simiae complex</taxon>
    </lineage>
</organism>
<name>A0A0U1CU60_9MYCO</name>
<accession>A0A0U1CU60</accession>
<protein>
    <recommendedName>
        <fullName evidence="3">PIN domain-containing protein</fullName>
    </recommendedName>
</protein>
<reference evidence="2" key="1">
    <citation type="submission" date="2015-03" db="EMBL/GenBank/DDBJ databases">
        <authorList>
            <person name="Urmite Genomes"/>
        </authorList>
    </citation>
    <scope>NUCLEOTIDE SEQUENCE [LARGE SCALE GENOMIC DNA]</scope>
    <source>
        <strain evidence="2">CSUR P1344</strain>
    </source>
</reference>
<keyword evidence="2" id="KW-1185">Reference proteome</keyword>